<reference evidence="13 14" key="1">
    <citation type="submission" date="2023-10" db="EMBL/GenBank/DDBJ databases">
        <title>Genomes of two closely related lineages of the louse Polyplax serrata with different host specificities.</title>
        <authorList>
            <person name="Martinu J."/>
            <person name="Tarabai H."/>
            <person name="Stefka J."/>
            <person name="Hypsa V."/>
        </authorList>
    </citation>
    <scope>NUCLEOTIDE SEQUENCE [LARGE SCALE GENOMIC DNA]</scope>
    <source>
        <strain evidence="13">HR10_N</strain>
    </source>
</reference>
<dbReference type="InterPro" id="IPR001525">
    <property type="entry name" value="C5_MeTfrase"/>
</dbReference>
<dbReference type="SMART" id="SM00439">
    <property type="entry name" value="BAH"/>
    <property type="match status" value="2"/>
</dbReference>
<dbReference type="Pfam" id="PF12047">
    <property type="entry name" value="DNMT1-RFD"/>
    <property type="match status" value="1"/>
</dbReference>
<dbReference type="GO" id="GO:0044027">
    <property type="term" value="P:negative regulation of gene expression via chromosomal CpG island methylation"/>
    <property type="evidence" value="ECO:0007669"/>
    <property type="project" value="TreeGrafter"/>
</dbReference>
<dbReference type="GO" id="GO:0003682">
    <property type="term" value="F:chromatin binding"/>
    <property type="evidence" value="ECO:0007669"/>
    <property type="project" value="InterPro"/>
</dbReference>
<comment type="caution">
    <text evidence="13">The sequence shown here is derived from an EMBL/GenBank/DDBJ whole genome shotgun (WGS) entry which is preliminary data.</text>
</comment>
<dbReference type="GO" id="GO:0003677">
    <property type="term" value="F:DNA binding"/>
    <property type="evidence" value="ECO:0007669"/>
    <property type="project" value="UniProtKB-KW"/>
</dbReference>
<comment type="subcellular location">
    <subcellularLocation>
        <location evidence="1">Nucleus</location>
    </subcellularLocation>
</comment>
<name>A0AAN8P203_POLSC</name>
<dbReference type="PROSITE" id="PS00094">
    <property type="entry name" value="C5_MTASE_1"/>
    <property type="match status" value="1"/>
</dbReference>
<dbReference type="FunFam" id="3.90.120.10:FF:000001">
    <property type="entry name" value="DNA (cytosine-5)-methyltransferase"/>
    <property type="match status" value="1"/>
</dbReference>
<dbReference type="InterPro" id="IPR018117">
    <property type="entry name" value="C5_DNA_meth_AS"/>
</dbReference>
<evidence type="ECO:0000256" key="5">
    <source>
        <dbReference type="ARBA" id="ARBA00022737"/>
    </source>
</evidence>
<dbReference type="InterPro" id="IPR043151">
    <property type="entry name" value="BAH_sf"/>
</dbReference>
<dbReference type="GO" id="GO:0006346">
    <property type="term" value="P:DNA methylation-dependent constitutive heterochromatin formation"/>
    <property type="evidence" value="ECO:0007669"/>
    <property type="project" value="InterPro"/>
</dbReference>
<feature type="domain" description="BAH" evidence="12">
    <location>
        <begin position="353"/>
        <end position="472"/>
    </location>
</feature>
<keyword evidence="3 9" id="KW-0808">Transferase</keyword>
<evidence type="ECO:0000256" key="3">
    <source>
        <dbReference type="ARBA" id="ARBA00022679"/>
    </source>
</evidence>
<dbReference type="Gene3D" id="1.10.10.2230">
    <property type="match status" value="1"/>
</dbReference>
<dbReference type="NCBIfam" id="TIGR00675">
    <property type="entry name" value="dcm"/>
    <property type="match status" value="1"/>
</dbReference>
<dbReference type="PRINTS" id="PR00105">
    <property type="entry name" value="C5METTRFRASE"/>
</dbReference>
<dbReference type="Gene3D" id="2.30.30.490">
    <property type="match status" value="2"/>
</dbReference>
<dbReference type="EMBL" id="JAWJWE010000005">
    <property type="protein sequence ID" value="KAK6634672.1"/>
    <property type="molecule type" value="Genomic_DNA"/>
</dbReference>
<dbReference type="Pfam" id="PF01426">
    <property type="entry name" value="BAH"/>
    <property type="match status" value="1"/>
</dbReference>
<feature type="active site" evidence="8 9">
    <location>
        <position position="782"/>
    </location>
</feature>
<dbReference type="Pfam" id="PF00145">
    <property type="entry name" value="DNA_methylase"/>
    <property type="match status" value="1"/>
</dbReference>
<dbReference type="SUPFAM" id="SSF53335">
    <property type="entry name" value="S-adenosyl-L-methionine-dependent methyltransferases"/>
    <property type="match status" value="1"/>
</dbReference>
<dbReference type="InterPro" id="IPR001025">
    <property type="entry name" value="BAH_dom"/>
</dbReference>
<evidence type="ECO:0000256" key="1">
    <source>
        <dbReference type="ARBA" id="ARBA00004123"/>
    </source>
</evidence>
<dbReference type="PANTHER" id="PTHR10629">
    <property type="entry name" value="CYTOSINE-SPECIFIC METHYLTRANSFERASE"/>
    <property type="match status" value="1"/>
</dbReference>
<evidence type="ECO:0000256" key="7">
    <source>
        <dbReference type="ARBA" id="ARBA00023242"/>
    </source>
</evidence>
<protein>
    <recommendedName>
        <fullName evidence="11">Cytosine-specific methyltransferase</fullName>
        <ecNumber evidence="11">2.1.1.37</ecNumber>
    </recommendedName>
</protein>
<keyword evidence="2 9" id="KW-0489">Methyltransferase</keyword>
<evidence type="ECO:0000256" key="2">
    <source>
        <dbReference type="ARBA" id="ARBA00022603"/>
    </source>
</evidence>
<dbReference type="InterPro" id="IPR050390">
    <property type="entry name" value="C5-Methyltransferase"/>
</dbReference>
<comment type="similarity">
    <text evidence="9 10">Belongs to the class I-like SAM-binding methyltransferase superfamily. C5-methyltransferase family.</text>
</comment>
<dbReference type="InterPro" id="IPR022702">
    <property type="entry name" value="Cytosine_MeTrfase1_RFD"/>
</dbReference>
<dbReference type="InterPro" id="IPR031303">
    <property type="entry name" value="C5_meth_CS"/>
</dbReference>
<dbReference type="Gene3D" id="3.40.50.150">
    <property type="entry name" value="Vaccinia Virus protein VP39"/>
    <property type="match status" value="1"/>
</dbReference>
<dbReference type="AlphaFoldDB" id="A0AAN8P203"/>
<evidence type="ECO:0000256" key="6">
    <source>
        <dbReference type="ARBA" id="ARBA00023125"/>
    </source>
</evidence>
<dbReference type="GO" id="GO:0003886">
    <property type="term" value="F:DNA (cytosine-5-)-methyltransferase activity"/>
    <property type="evidence" value="ECO:0007669"/>
    <property type="project" value="UniProtKB-EC"/>
</dbReference>
<evidence type="ECO:0000313" key="13">
    <source>
        <dbReference type="EMBL" id="KAK6634672.1"/>
    </source>
</evidence>
<keyword evidence="5" id="KW-0677">Repeat</keyword>
<sequence length="1158" mass="130917">MSKINCVTDSCFASESCDWTGFGDETTEKPVIKKRKLSEDDDRSVAICQVCRQNVLDPRTKLFQGLPDGALEEEAALTDDRLQLYSNGGFMPEIDIKPLHKVTHFSVFDGEGHLCPFDTGLIENDELIFFSGYIKPIYDDDPSPSGGVPAQELGPIVEWWISGFDCGNSFLIAFRSPYAEYILMEPSPDYSNFMRMPKQKALLTKIVIEFLSNSSKPTYDELVSRINEVSVPDDIEPFNSESLCSHAQFIVDQVREVDSNRKLVSTPAIQEIIKRFKVSPQAVGSSKKVQSFKTVFNTTTTPLVRRKFKFFFEGDGGAEGKRDKKNLTETSSPLKLSKFIWEQHSNFAIVNDEKVFLKDFVLIHTNQPEKEGRIFRVEKFFQQNFTKQVHCTEFIKGRETILGNASESAEVFYLEECSDWPICKITKKVNVAVEPAPRTWEEFRQYRGGSSKNEMYVRQKYSFVHATFEDFNDPEGFGCDSCDRKLQKERAGVYLPINGRIDESGVMVYEKIIRGKEEFLPGYCVFLEPFAVVFDAQKSSQRIEKTLVTFKADEVIYPEIYRKSKEISLSEECPEPFVIGRINSIFSRNEGPQKKFFLSINKFYRPEDTRIIKPGDKRLLDTRLLYWSKEVAEVSFDHVRGGCDVIYSEVAPDVTLHSHQFYFNSVFDSESETFDVAKDVVIKNRERVIAAKKKLKTLNAFSGCGGLAEGLRQSGTADILWAVEVDKPTAKAFKLNFPSIVMFEKDCNLFLKEVLSGVSADENGTVYPGKGDVELLCGGPPCQGFSTMNRFTTKEESQYNNSLILTYLSFCDYYRPKFFVMENVRNFVSFKKSIFLKHTLACLIAMGYQCSFAVLQVGNYGLPQTRRRLFIVAAAPGFQLPYFPKPSNVFYGSLKNSECEVSGVTYMARFSKIVAGSAPFRNVTINDAIHDLPPILQGTCEPPACQSSKTSYQKFLLGSIPLNIQDHITKEISPINEARIKHIPAAKGCDWRDLPNIQVLLRDGTLTNLLIYSHHDRKNGKSCCGQLRGVCSCASGKPCNSKDRQTNTLIPWFLVHTANRNNNWTGLYGRLDWQGVFNTVTTNPEPSNQQGKVLHPKEDRIISVRECARAQGMPDSFKFCGTVADKFRQVGNAVPPPVARALGYEIHKSLARALDYSI</sequence>
<dbReference type="EC" id="2.1.1.37" evidence="11"/>
<evidence type="ECO:0000313" key="14">
    <source>
        <dbReference type="Proteomes" id="UP001372834"/>
    </source>
</evidence>
<evidence type="ECO:0000259" key="12">
    <source>
        <dbReference type="PROSITE" id="PS51038"/>
    </source>
</evidence>
<dbReference type="GO" id="GO:0032259">
    <property type="term" value="P:methylation"/>
    <property type="evidence" value="ECO:0007669"/>
    <property type="project" value="UniProtKB-KW"/>
</dbReference>
<gene>
    <name evidence="13" type="ORF">RUM43_012073</name>
</gene>
<dbReference type="PIRSF" id="PIRSF037404">
    <property type="entry name" value="DNMT1"/>
    <property type="match status" value="1"/>
</dbReference>
<evidence type="ECO:0000256" key="9">
    <source>
        <dbReference type="PROSITE-ProRule" id="PRU01016"/>
    </source>
</evidence>
<dbReference type="PANTHER" id="PTHR10629:SF52">
    <property type="entry name" value="DNA (CYTOSINE-5)-METHYLTRANSFERASE 1"/>
    <property type="match status" value="1"/>
</dbReference>
<evidence type="ECO:0000256" key="11">
    <source>
        <dbReference type="RuleBase" id="RU000417"/>
    </source>
</evidence>
<keyword evidence="4 9" id="KW-0949">S-adenosyl-L-methionine</keyword>
<organism evidence="13 14">
    <name type="scientific">Polyplax serrata</name>
    <name type="common">Common mouse louse</name>
    <dbReference type="NCBI Taxonomy" id="468196"/>
    <lineage>
        <taxon>Eukaryota</taxon>
        <taxon>Metazoa</taxon>
        <taxon>Ecdysozoa</taxon>
        <taxon>Arthropoda</taxon>
        <taxon>Hexapoda</taxon>
        <taxon>Insecta</taxon>
        <taxon>Pterygota</taxon>
        <taxon>Neoptera</taxon>
        <taxon>Paraneoptera</taxon>
        <taxon>Psocodea</taxon>
        <taxon>Troctomorpha</taxon>
        <taxon>Phthiraptera</taxon>
        <taxon>Anoplura</taxon>
        <taxon>Polyplacidae</taxon>
        <taxon>Polyplax</taxon>
    </lineage>
</organism>
<evidence type="ECO:0000256" key="8">
    <source>
        <dbReference type="PIRSR" id="PIRSR037404-1"/>
    </source>
</evidence>
<dbReference type="GO" id="GO:0005634">
    <property type="term" value="C:nucleus"/>
    <property type="evidence" value="ECO:0007669"/>
    <property type="project" value="UniProtKB-SubCell"/>
</dbReference>
<dbReference type="PROSITE" id="PS00095">
    <property type="entry name" value="C5_MTASE_2"/>
    <property type="match status" value="1"/>
</dbReference>
<evidence type="ECO:0000256" key="10">
    <source>
        <dbReference type="RuleBase" id="RU000416"/>
    </source>
</evidence>
<dbReference type="PROSITE" id="PS51679">
    <property type="entry name" value="SAM_MT_C5"/>
    <property type="match status" value="1"/>
</dbReference>
<comment type="catalytic activity">
    <reaction evidence="11">
        <text>a 2'-deoxycytidine in DNA + S-adenosyl-L-methionine = a 5-methyl-2'-deoxycytidine in DNA + S-adenosyl-L-homocysteine + H(+)</text>
        <dbReference type="Rhea" id="RHEA:13681"/>
        <dbReference type="Rhea" id="RHEA-COMP:11369"/>
        <dbReference type="Rhea" id="RHEA-COMP:11370"/>
        <dbReference type="ChEBI" id="CHEBI:15378"/>
        <dbReference type="ChEBI" id="CHEBI:57856"/>
        <dbReference type="ChEBI" id="CHEBI:59789"/>
        <dbReference type="ChEBI" id="CHEBI:85452"/>
        <dbReference type="ChEBI" id="CHEBI:85454"/>
        <dbReference type="EC" id="2.1.1.37"/>
    </reaction>
</comment>
<accession>A0AAN8P203</accession>
<evidence type="ECO:0000256" key="4">
    <source>
        <dbReference type="ARBA" id="ARBA00022691"/>
    </source>
</evidence>
<proteinExistence type="inferred from homology"/>
<keyword evidence="6" id="KW-0238">DNA-binding</keyword>
<keyword evidence="7" id="KW-0539">Nucleus</keyword>
<dbReference type="PROSITE" id="PS51038">
    <property type="entry name" value="BAH"/>
    <property type="match status" value="2"/>
</dbReference>
<dbReference type="InterPro" id="IPR029063">
    <property type="entry name" value="SAM-dependent_MTases_sf"/>
</dbReference>
<feature type="domain" description="BAH" evidence="12">
    <location>
        <begin position="559"/>
        <end position="678"/>
    </location>
</feature>
<dbReference type="Gene3D" id="3.90.120.10">
    <property type="entry name" value="DNA Methylase, subunit A, domain 2"/>
    <property type="match status" value="1"/>
</dbReference>
<dbReference type="Proteomes" id="UP001372834">
    <property type="component" value="Unassembled WGS sequence"/>
</dbReference>